<name>A0A814V404_9BILA</name>
<evidence type="ECO:0000313" key="1">
    <source>
        <dbReference type="EMBL" id="CAF1183982.1"/>
    </source>
</evidence>
<dbReference type="Proteomes" id="UP000663882">
    <property type="component" value="Unassembled WGS sequence"/>
</dbReference>
<evidence type="ECO:0000313" key="2">
    <source>
        <dbReference type="Proteomes" id="UP000663882"/>
    </source>
</evidence>
<comment type="caution">
    <text evidence="1">The sequence shown here is derived from an EMBL/GenBank/DDBJ whole genome shotgun (WGS) entry which is preliminary data.</text>
</comment>
<accession>A0A814V404</accession>
<dbReference type="EMBL" id="CAJNOO010001658">
    <property type="protein sequence ID" value="CAF1183982.1"/>
    <property type="molecule type" value="Genomic_DNA"/>
</dbReference>
<dbReference type="AlphaFoldDB" id="A0A814V404"/>
<dbReference type="SUPFAM" id="SSF52058">
    <property type="entry name" value="L domain-like"/>
    <property type="match status" value="1"/>
</dbReference>
<evidence type="ECO:0008006" key="3">
    <source>
        <dbReference type="Google" id="ProtNLM"/>
    </source>
</evidence>
<protein>
    <recommendedName>
        <fullName evidence="3">F-box domain-containing protein</fullName>
    </recommendedName>
</protein>
<gene>
    <name evidence="1" type="ORF">RFH988_LOCUS23670</name>
</gene>
<proteinExistence type="predicted"/>
<dbReference type="OrthoDB" id="10018018at2759"/>
<reference evidence="1" key="1">
    <citation type="submission" date="2021-02" db="EMBL/GenBank/DDBJ databases">
        <authorList>
            <person name="Nowell W R."/>
        </authorList>
    </citation>
    <scope>NUCLEOTIDE SEQUENCE</scope>
</reference>
<organism evidence="1 2">
    <name type="scientific">Rotaria sordida</name>
    <dbReference type="NCBI Taxonomy" id="392033"/>
    <lineage>
        <taxon>Eukaryota</taxon>
        <taxon>Metazoa</taxon>
        <taxon>Spiralia</taxon>
        <taxon>Gnathifera</taxon>
        <taxon>Rotifera</taxon>
        <taxon>Eurotatoria</taxon>
        <taxon>Bdelloidea</taxon>
        <taxon>Philodinida</taxon>
        <taxon>Philodinidae</taxon>
        <taxon>Rotaria</taxon>
    </lineage>
</organism>
<sequence length="595" mass="69430">MTMISLFDQLSDLALIEIFSYLSCADALWSFSNLNSRLITLLTERGFYRHVNLSSTGRKRFAAIFSILRLNEIQSLVIDRCTSPLQLKRWPHLPHLTTLRLQGVRNFREVFILIRKHANTLIHLTVESSRYFYAGGMTREVAYPIWRLCEFLEKTLCRLPTLQSIDLGMETSFCLHKWPFKMIQAPLIYLKISLGRTYLLIDILSTKPLSSTLQQLHIKILDFCGDIDFSLRKKDFLPRMESLHTFTFVKSLKWHSSEEWTFVNVLTTSKVMPVLRRMNFSIVIDVNNLNQMAHSALFHDDRHIDVHYVFMINDNRQHFELSQYVPHGSLSHPRQIASATFISECWTVDPKIRNHDEIYLEKPRNRQHLFYTLPWIFDEFFQLCVPDRYISELQVFTSASSVNTVGPSRLRKLNISNNHTSLATSFPHIISSNQVAELHLSRCDRQTSVTLPTFDYLIITDSLDALNSYLFSRNIQSIEITLNHEHLHLARNDWNDLPTLSTLPFLKSLRILLYGMNIPPNDTSCQIIAETASKISDFCFCFRRKDYQNRRNFDSAHIQQSLFIKQLRNNILALPLNEKSQIVVEKDGYGLIAWF</sequence>